<evidence type="ECO:0000256" key="3">
    <source>
        <dbReference type="ARBA" id="ARBA00023125"/>
    </source>
</evidence>
<dbReference type="InterPro" id="IPR000847">
    <property type="entry name" value="LysR_HTH_N"/>
</dbReference>
<keyword evidence="7" id="KW-1185">Reference proteome</keyword>
<accession>A0A916RRE2</accession>
<dbReference type="Proteomes" id="UP000636264">
    <property type="component" value="Unassembled WGS sequence"/>
</dbReference>
<evidence type="ECO:0000259" key="5">
    <source>
        <dbReference type="PROSITE" id="PS50931"/>
    </source>
</evidence>
<keyword evidence="3" id="KW-0238">DNA-binding</keyword>
<dbReference type="Gene3D" id="1.10.10.10">
    <property type="entry name" value="Winged helix-like DNA-binding domain superfamily/Winged helix DNA-binding domain"/>
    <property type="match status" value="1"/>
</dbReference>
<dbReference type="GO" id="GO:0010628">
    <property type="term" value="P:positive regulation of gene expression"/>
    <property type="evidence" value="ECO:0007669"/>
    <property type="project" value="TreeGrafter"/>
</dbReference>
<evidence type="ECO:0000256" key="1">
    <source>
        <dbReference type="ARBA" id="ARBA00009437"/>
    </source>
</evidence>
<dbReference type="PANTHER" id="PTHR30427">
    <property type="entry name" value="TRANSCRIPTIONAL ACTIVATOR PROTEIN LYSR"/>
    <property type="match status" value="1"/>
</dbReference>
<reference evidence="6" key="1">
    <citation type="journal article" date="2014" name="Int. J. Syst. Evol. Microbiol.">
        <title>Complete genome sequence of Corynebacterium casei LMG S-19264T (=DSM 44701T), isolated from a smear-ripened cheese.</title>
        <authorList>
            <consortium name="US DOE Joint Genome Institute (JGI-PGF)"/>
            <person name="Walter F."/>
            <person name="Albersmeier A."/>
            <person name="Kalinowski J."/>
            <person name="Ruckert C."/>
        </authorList>
    </citation>
    <scope>NUCLEOTIDE SEQUENCE</scope>
    <source>
        <strain evidence="6">CGMCC 1.15320</strain>
    </source>
</reference>
<dbReference type="InterPro" id="IPR036388">
    <property type="entry name" value="WH-like_DNA-bd_sf"/>
</dbReference>
<evidence type="ECO:0000313" key="7">
    <source>
        <dbReference type="Proteomes" id="UP000636264"/>
    </source>
</evidence>
<keyword evidence="4" id="KW-0804">Transcription</keyword>
<dbReference type="PROSITE" id="PS50931">
    <property type="entry name" value="HTH_LYSR"/>
    <property type="match status" value="1"/>
</dbReference>
<gene>
    <name evidence="6" type="ORF">GCM10011385_19830</name>
</gene>
<protein>
    <submittedName>
        <fullName evidence="6">LysR family transcriptional regulator</fullName>
    </submittedName>
</protein>
<proteinExistence type="inferred from homology"/>
<dbReference type="Gene3D" id="3.40.190.290">
    <property type="match status" value="1"/>
</dbReference>
<sequence length="305" mass="33842">MNQRQLLAFRATVVLGSITAAAKELNVSQPAVSRLVSDLESSLGFRLFVRQTGRLVPTPEALEFFREVDMMFYGIDRLKQVGEEIRTLSRATVRFATLPMLSFEVIPLAVNRFRQRFPQARVRQDVFSSARVVELVASRQLDLGVAQTQTRREDIEVLISHHARCVCVMGPGHPLANASRLTPVELRDEPLIVLARHTVSASYITNAFADHGIQPRIVAESQPSFAAASMAAKGCGIAIVDELTALAMSDKVAMVPFAPEIPFEIQVMKPKDMPLSRASEVLLFEIEAEIGRSFQRARHAYKDSV</sequence>
<dbReference type="Pfam" id="PF03466">
    <property type="entry name" value="LysR_substrate"/>
    <property type="match status" value="1"/>
</dbReference>
<reference evidence="6" key="2">
    <citation type="submission" date="2020-09" db="EMBL/GenBank/DDBJ databases">
        <authorList>
            <person name="Sun Q."/>
            <person name="Zhou Y."/>
        </authorList>
    </citation>
    <scope>NUCLEOTIDE SEQUENCE</scope>
    <source>
        <strain evidence="6">CGMCC 1.15320</strain>
    </source>
</reference>
<dbReference type="SUPFAM" id="SSF53850">
    <property type="entry name" value="Periplasmic binding protein-like II"/>
    <property type="match status" value="1"/>
</dbReference>
<comment type="similarity">
    <text evidence="1">Belongs to the LysR transcriptional regulatory family.</text>
</comment>
<dbReference type="InterPro" id="IPR005119">
    <property type="entry name" value="LysR_subst-bd"/>
</dbReference>
<evidence type="ECO:0000256" key="2">
    <source>
        <dbReference type="ARBA" id="ARBA00023015"/>
    </source>
</evidence>
<feature type="domain" description="HTH lysR-type" evidence="5">
    <location>
        <begin position="1"/>
        <end position="58"/>
    </location>
</feature>
<dbReference type="InterPro" id="IPR036390">
    <property type="entry name" value="WH_DNA-bd_sf"/>
</dbReference>
<dbReference type="GO" id="GO:0043565">
    <property type="term" value="F:sequence-specific DNA binding"/>
    <property type="evidence" value="ECO:0007669"/>
    <property type="project" value="TreeGrafter"/>
</dbReference>
<comment type="caution">
    <text evidence="6">The sequence shown here is derived from an EMBL/GenBank/DDBJ whole genome shotgun (WGS) entry which is preliminary data.</text>
</comment>
<dbReference type="PRINTS" id="PR00039">
    <property type="entry name" value="HTHLYSR"/>
</dbReference>
<dbReference type="EMBL" id="BMIF01000005">
    <property type="protein sequence ID" value="GGA65967.1"/>
    <property type="molecule type" value="Genomic_DNA"/>
</dbReference>
<evidence type="ECO:0000313" key="6">
    <source>
        <dbReference type="EMBL" id="GGA65967.1"/>
    </source>
</evidence>
<dbReference type="SUPFAM" id="SSF46785">
    <property type="entry name" value="Winged helix' DNA-binding domain"/>
    <property type="match status" value="1"/>
</dbReference>
<dbReference type="PANTHER" id="PTHR30427:SF1">
    <property type="entry name" value="TRANSCRIPTIONAL ACTIVATOR PROTEIN LYSR"/>
    <property type="match status" value="1"/>
</dbReference>
<organism evidence="6 7">
    <name type="scientific">Nitratireductor aestuarii</name>
    <dbReference type="NCBI Taxonomy" id="1735103"/>
    <lineage>
        <taxon>Bacteria</taxon>
        <taxon>Pseudomonadati</taxon>
        <taxon>Pseudomonadota</taxon>
        <taxon>Alphaproteobacteria</taxon>
        <taxon>Hyphomicrobiales</taxon>
        <taxon>Phyllobacteriaceae</taxon>
        <taxon>Nitratireductor</taxon>
    </lineage>
</organism>
<name>A0A916RRE2_9HYPH</name>
<dbReference type="Pfam" id="PF00126">
    <property type="entry name" value="HTH_1"/>
    <property type="match status" value="1"/>
</dbReference>
<keyword evidence="2" id="KW-0805">Transcription regulation</keyword>
<dbReference type="RefSeq" id="WP_188720899.1">
    <property type="nucleotide sequence ID" value="NZ_BMIF01000005.1"/>
</dbReference>
<dbReference type="GO" id="GO:0003700">
    <property type="term" value="F:DNA-binding transcription factor activity"/>
    <property type="evidence" value="ECO:0007669"/>
    <property type="project" value="InterPro"/>
</dbReference>
<dbReference type="AlphaFoldDB" id="A0A916RRE2"/>
<evidence type="ECO:0000256" key="4">
    <source>
        <dbReference type="ARBA" id="ARBA00023163"/>
    </source>
</evidence>